<protein>
    <recommendedName>
        <fullName evidence="3">Hemin uptake protein HemP</fullName>
    </recommendedName>
</protein>
<reference evidence="1" key="2">
    <citation type="submission" date="2023-01" db="EMBL/GenBank/DDBJ databases">
        <title>Draft genome sequence of Sneathiella chinensis strain NBRC 103408.</title>
        <authorList>
            <person name="Sun Q."/>
            <person name="Mori K."/>
        </authorList>
    </citation>
    <scope>NUCLEOTIDE SEQUENCE</scope>
    <source>
        <strain evidence="1">NBRC 103408</strain>
    </source>
</reference>
<gene>
    <name evidence="1" type="ORF">GCM10007924_00020</name>
</gene>
<sequence>MAGQDKTSAPQTWHIPVTNAGIDSEALFKSGKELKIRHHGDEYTLRLTGNDKLILTK</sequence>
<evidence type="ECO:0000313" key="1">
    <source>
        <dbReference type="EMBL" id="GLQ04781.1"/>
    </source>
</evidence>
<organism evidence="1 2">
    <name type="scientific">Sneathiella chinensis</name>
    <dbReference type="NCBI Taxonomy" id="349750"/>
    <lineage>
        <taxon>Bacteria</taxon>
        <taxon>Pseudomonadati</taxon>
        <taxon>Pseudomonadota</taxon>
        <taxon>Alphaproteobacteria</taxon>
        <taxon>Sneathiellales</taxon>
        <taxon>Sneathiellaceae</taxon>
        <taxon>Sneathiella</taxon>
    </lineage>
</organism>
<dbReference type="Pfam" id="PF10636">
    <property type="entry name" value="hemP"/>
    <property type="match status" value="1"/>
</dbReference>
<accession>A0ABQ5U2Q3</accession>
<evidence type="ECO:0008006" key="3">
    <source>
        <dbReference type="Google" id="ProtNLM"/>
    </source>
</evidence>
<proteinExistence type="predicted"/>
<dbReference type="RefSeq" id="WP_169558831.1">
    <property type="nucleotide sequence ID" value="NZ_BSNF01000001.1"/>
</dbReference>
<dbReference type="InterPro" id="IPR019600">
    <property type="entry name" value="Hemin_uptake_protein_HemP"/>
</dbReference>
<dbReference type="Proteomes" id="UP001161409">
    <property type="component" value="Unassembled WGS sequence"/>
</dbReference>
<dbReference type="Gene3D" id="2.10.70.10">
    <property type="entry name" value="Complement Module, domain 1"/>
    <property type="match status" value="1"/>
</dbReference>
<evidence type="ECO:0000313" key="2">
    <source>
        <dbReference type="Proteomes" id="UP001161409"/>
    </source>
</evidence>
<reference evidence="1" key="1">
    <citation type="journal article" date="2014" name="Int. J. Syst. Evol. Microbiol.">
        <title>Complete genome of a new Firmicutes species belonging to the dominant human colonic microbiota ('Ruminococcus bicirculans') reveals two chromosomes and a selective capacity to utilize plant glucans.</title>
        <authorList>
            <consortium name="NISC Comparative Sequencing Program"/>
            <person name="Wegmann U."/>
            <person name="Louis P."/>
            <person name="Goesmann A."/>
            <person name="Henrissat B."/>
            <person name="Duncan S.H."/>
            <person name="Flint H.J."/>
        </authorList>
    </citation>
    <scope>NUCLEOTIDE SEQUENCE</scope>
    <source>
        <strain evidence="1">NBRC 103408</strain>
    </source>
</reference>
<keyword evidence="2" id="KW-1185">Reference proteome</keyword>
<name>A0ABQ5U2Q3_9PROT</name>
<dbReference type="EMBL" id="BSNF01000001">
    <property type="protein sequence ID" value="GLQ04781.1"/>
    <property type="molecule type" value="Genomic_DNA"/>
</dbReference>
<comment type="caution">
    <text evidence="1">The sequence shown here is derived from an EMBL/GenBank/DDBJ whole genome shotgun (WGS) entry which is preliminary data.</text>
</comment>